<dbReference type="Pfam" id="PF00488">
    <property type="entry name" value="MutS_V"/>
    <property type="match status" value="1"/>
</dbReference>
<dbReference type="InterPro" id="IPR000432">
    <property type="entry name" value="DNA_mismatch_repair_MutS_C"/>
</dbReference>
<protein>
    <recommendedName>
        <fullName evidence="10">DNA mismatch repair proteins mutS family domain-containing protein</fullName>
    </recommendedName>
</protein>
<proteinExistence type="inferred from homology"/>
<evidence type="ECO:0008006" key="10">
    <source>
        <dbReference type="Google" id="ProtNLM"/>
    </source>
</evidence>
<feature type="domain" description="DNA mismatch repair proteins mutS family" evidence="8">
    <location>
        <begin position="723"/>
        <end position="915"/>
    </location>
</feature>
<dbReference type="SUPFAM" id="SSF48334">
    <property type="entry name" value="DNA repair protein MutS, domain III"/>
    <property type="match status" value="1"/>
</dbReference>
<dbReference type="Pfam" id="PF01624">
    <property type="entry name" value="MutS_I"/>
    <property type="match status" value="1"/>
</dbReference>
<dbReference type="Gene3D" id="3.40.50.300">
    <property type="entry name" value="P-loop containing nucleotide triphosphate hydrolases"/>
    <property type="match status" value="1"/>
</dbReference>
<evidence type="ECO:0000256" key="2">
    <source>
        <dbReference type="ARBA" id="ARBA00022741"/>
    </source>
</evidence>
<dbReference type="GO" id="GO:0006298">
    <property type="term" value="P:mismatch repair"/>
    <property type="evidence" value="ECO:0007669"/>
    <property type="project" value="InterPro"/>
</dbReference>
<evidence type="ECO:0000313" key="9">
    <source>
        <dbReference type="EMBL" id="SUZ61300.1"/>
    </source>
</evidence>
<dbReference type="InterPro" id="IPR003615">
    <property type="entry name" value="HNH_nuc"/>
</dbReference>
<sequence length="1068" mass="123392">MTSLKKQVNNLLDHRFWKKNENICTQYFKICQLCDEIYNKGLVLMQVGSFFEAYGIDNKYTKKGHANLVANLFNMAITRRNKKKYVDELGNRKIEDLTEKQLNDLHTRYPNMSGMNDIVIEKYLRIAIENGYTVILIEQVEAVTKGSMVKREVTRIVSPGTYIETSSKDKNNIASIFIEKVMKENIPYFCVGLSLIDATTGENLVSEVYDKKYDKNFALDEAIRFVLSNTTSEILINTKNVDMSENEIISRLQLYNHKLVNVKINELSSDFYKINFQEKFLKKIFPNTGLLKAYEYLDMERMDYARLSYIILLNHIYQYSEILIKSISKPVIICNDKYLNLDTTTISQLNITNNKTISIKTKYTSLFDVINMTSTAMGRRLLKQNILNPIVSVSKLNKKYEMISDLITEDKYKNYLNYLTEMNDLERIHRKMLLELLNPYEIDGLLHNYTIIPDIIDLSQEDETKSLLNIFTSDPIESLNNIINEIETKFDIRQMKKYALSKIEDSFFKRGANTEIDKLSDTINDNLKFLKKFNKKISDLIEKGSQQTRNKSKNKLFSNLDKYDKSGYYIKMTNSRAKCLQVSLKEEEFIVVDNKKILTKDIILKKKDASNKMIQYHSIDECSDKIILTQEKMKSSAKEFYLQIMKDIHEKHNSFFKQLERYISELDVLVSGSRCAIVNNYCRPTCVDKQSSYIESQELRHPLVEKLIDVPYVSNDCYLKDGKNGVLLYGQNGVGKSVFLKSIGLNVVLAQSGNFVAAKSFEYCPFHTILTRILGSDNIFTNSSSFQVEMQELRAILQRADERALVLTDELCRGTEHCSATSLVAASIIKLSKLSSKFVLTTHLHKLCHLDEVTSLDNVSIEHMRVCFDEDNNLIYDRKIERGKLENISYGVHIAEKLGLSEIPDFIITAEKIRKKLMNKSSEVLPVKKSVYNAKLYVNDCEICGNKAIDTHHIRFQEDANEKGFFDDVAYHKNHIGNLVGLCKKCHDDVHNGDLEIKGKVFTSNGIKVLHHRKKKKEKKGKYTEEEIDRIISLKDEPYITQKKASIQLKKEGIDISVGTVGRYWRNR</sequence>
<name>A0A381P360_9ZZZZ</name>
<evidence type="ECO:0000256" key="6">
    <source>
        <dbReference type="ARBA" id="ARBA00023204"/>
    </source>
</evidence>
<evidence type="ECO:0000256" key="4">
    <source>
        <dbReference type="ARBA" id="ARBA00022840"/>
    </source>
</evidence>
<evidence type="ECO:0000259" key="7">
    <source>
        <dbReference type="SMART" id="SM00533"/>
    </source>
</evidence>
<keyword evidence="2" id="KW-0547">Nucleotide-binding</keyword>
<dbReference type="SUPFAM" id="SSF52540">
    <property type="entry name" value="P-loop containing nucleoside triphosphate hydrolases"/>
    <property type="match status" value="1"/>
</dbReference>
<keyword evidence="4" id="KW-0067">ATP-binding</keyword>
<evidence type="ECO:0000256" key="5">
    <source>
        <dbReference type="ARBA" id="ARBA00023125"/>
    </source>
</evidence>
<reference evidence="9" key="1">
    <citation type="submission" date="2018-05" db="EMBL/GenBank/DDBJ databases">
        <authorList>
            <person name="Lanie J.A."/>
            <person name="Ng W.-L."/>
            <person name="Kazmierczak K.M."/>
            <person name="Andrzejewski T.M."/>
            <person name="Davidsen T.M."/>
            <person name="Wayne K.J."/>
            <person name="Tettelin H."/>
            <person name="Glass J.I."/>
            <person name="Rusch D."/>
            <person name="Podicherti R."/>
            <person name="Tsui H.-C.T."/>
            <person name="Winkler M.E."/>
        </authorList>
    </citation>
    <scope>NUCLEOTIDE SEQUENCE</scope>
</reference>
<dbReference type="GO" id="GO:0030983">
    <property type="term" value="F:mismatched DNA binding"/>
    <property type="evidence" value="ECO:0007669"/>
    <property type="project" value="InterPro"/>
</dbReference>
<dbReference type="Pfam" id="PF05192">
    <property type="entry name" value="MutS_III"/>
    <property type="match status" value="1"/>
</dbReference>
<keyword evidence="6" id="KW-0234">DNA repair</keyword>
<evidence type="ECO:0000259" key="8">
    <source>
        <dbReference type="SMART" id="SM00534"/>
    </source>
</evidence>
<evidence type="ECO:0000256" key="1">
    <source>
        <dbReference type="ARBA" id="ARBA00006271"/>
    </source>
</evidence>
<dbReference type="Gene3D" id="1.10.1420.10">
    <property type="match status" value="2"/>
</dbReference>
<dbReference type="InterPro" id="IPR045076">
    <property type="entry name" value="MutS"/>
</dbReference>
<dbReference type="SUPFAM" id="SSF55271">
    <property type="entry name" value="DNA repair protein MutS, domain I"/>
    <property type="match status" value="1"/>
</dbReference>
<dbReference type="PANTHER" id="PTHR11361:SF34">
    <property type="entry name" value="DNA MISMATCH REPAIR PROTEIN MSH1, MITOCHONDRIAL"/>
    <property type="match status" value="1"/>
</dbReference>
<feature type="domain" description="DNA mismatch repair protein MutS core" evidence="7">
    <location>
        <begin position="361"/>
        <end position="707"/>
    </location>
</feature>
<comment type="similarity">
    <text evidence="1">Belongs to the DNA mismatch repair MutS family.</text>
</comment>
<dbReference type="SUPFAM" id="SSF53150">
    <property type="entry name" value="DNA repair protein MutS, domain II"/>
    <property type="match status" value="1"/>
</dbReference>
<dbReference type="InterPro" id="IPR027417">
    <property type="entry name" value="P-loop_NTPase"/>
</dbReference>
<dbReference type="InterPro" id="IPR036678">
    <property type="entry name" value="MutS_con_dom_sf"/>
</dbReference>
<dbReference type="SMART" id="SM00533">
    <property type="entry name" value="MUTSd"/>
    <property type="match status" value="1"/>
</dbReference>
<dbReference type="InterPro" id="IPR007695">
    <property type="entry name" value="DNA_mismatch_repair_MutS-lik_N"/>
</dbReference>
<dbReference type="GO" id="GO:0140664">
    <property type="term" value="F:ATP-dependent DNA damage sensor activity"/>
    <property type="evidence" value="ECO:0007669"/>
    <property type="project" value="InterPro"/>
</dbReference>
<dbReference type="Gene3D" id="3.40.1170.10">
    <property type="entry name" value="DNA repair protein MutS, domain I"/>
    <property type="match status" value="1"/>
</dbReference>
<dbReference type="AlphaFoldDB" id="A0A381P360"/>
<dbReference type="GO" id="GO:0005524">
    <property type="term" value="F:ATP binding"/>
    <property type="evidence" value="ECO:0007669"/>
    <property type="project" value="UniProtKB-KW"/>
</dbReference>
<evidence type="ECO:0000256" key="3">
    <source>
        <dbReference type="ARBA" id="ARBA00022763"/>
    </source>
</evidence>
<dbReference type="InterPro" id="IPR036187">
    <property type="entry name" value="DNA_mismatch_repair_MutS_sf"/>
</dbReference>
<organism evidence="9">
    <name type="scientific">marine metagenome</name>
    <dbReference type="NCBI Taxonomy" id="408172"/>
    <lineage>
        <taxon>unclassified sequences</taxon>
        <taxon>metagenomes</taxon>
        <taxon>ecological metagenomes</taxon>
    </lineage>
</organism>
<dbReference type="EMBL" id="UINC01000794">
    <property type="protein sequence ID" value="SUZ61300.1"/>
    <property type="molecule type" value="Genomic_DNA"/>
</dbReference>
<dbReference type="SMART" id="SM00534">
    <property type="entry name" value="MUTSac"/>
    <property type="match status" value="1"/>
</dbReference>
<dbReference type="PANTHER" id="PTHR11361">
    <property type="entry name" value="DNA MISMATCH REPAIR PROTEIN MUTS FAMILY MEMBER"/>
    <property type="match status" value="1"/>
</dbReference>
<dbReference type="InterPro" id="IPR007696">
    <property type="entry name" value="DNA_mismatch_repair_MutS_core"/>
</dbReference>
<dbReference type="InterPro" id="IPR016151">
    <property type="entry name" value="DNA_mismatch_repair_MutS_N"/>
</dbReference>
<dbReference type="CDD" id="cd00085">
    <property type="entry name" value="HNHc"/>
    <property type="match status" value="1"/>
</dbReference>
<keyword evidence="3" id="KW-0227">DNA damage</keyword>
<keyword evidence="5" id="KW-0238">DNA-binding</keyword>
<accession>A0A381P360</accession>
<gene>
    <name evidence="9" type="ORF">METZ01_LOCUS14154</name>
</gene>